<dbReference type="AlphaFoldDB" id="A0AAD6FQ08"/>
<protein>
    <submittedName>
        <fullName evidence="1">Uncharacterized protein</fullName>
    </submittedName>
</protein>
<organism evidence="1 2">
    <name type="scientific">Pogonophryne albipinna</name>
    <dbReference type="NCBI Taxonomy" id="1090488"/>
    <lineage>
        <taxon>Eukaryota</taxon>
        <taxon>Metazoa</taxon>
        <taxon>Chordata</taxon>
        <taxon>Craniata</taxon>
        <taxon>Vertebrata</taxon>
        <taxon>Euteleostomi</taxon>
        <taxon>Actinopterygii</taxon>
        <taxon>Neopterygii</taxon>
        <taxon>Teleostei</taxon>
        <taxon>Neoteleostei</taxon>
        <taxon>Acanthomorphata</taxon>
        <taxon>Eupercaria</taxon>
        <taxon>Perciformes</taxon>
        <taxon>Notothenioidei</taxon>
        <taxon>Pogonophryne</taxon>
    </lineage>
</organism>
<keyword evidence="2" id="KW-1185">Reference proteome</keyword>
<feature type="non-terminal residue" evidence="1">
    <location>
        <position position="208"/>
    </location>
</feature>
<accession>A0AAD6FQ08</accession>
<sequence>MHLSILCGSAKPAVKRCTTYCKVFHCPLCPKFKPCAPSRLEKHLEVHLKNGIMFKDMAIYKCHLTCRDLAHFHCPQCAKTIVRRGDMEYALYTILDAPYDFTIIDMPALRKWWCVMLMEHFDLGSHGKMFAHWTETSKPPARKRSNFSLIQQMSQVGKDVDQTMEAPTTKIVQDCKKAVEWVVAHTHLCTRVHLLDAVSTGEAQLREA</sequence>
<dbReference type="EMBL" id="JAPTMU010000005">
    <property type="protein sequence ID" value="KAJ4942686.1"/>
    <property type="molecule type" value="Genomic_DNA"/>
</dbReference>
<evidence type="ECO:0000313" key="2">
    <source>
        <dbReference type="Proteomes" id="UP001219934"/>
    </source>
</evidence>
<comment type="caution">
    <text evidence="1">The sequence shown here is derived from an EMBL/GenBank/DDBJ whole genome shotgun (WGS) entry which is preliminary data.</text>
</comment>
<evidence type="ECO:0000313" key="1">
    <source>
        <dbReference type="EMBL" id="KAJ4942686.1"/>
    </source>
</evidence>
<dbReference type="Proteomes" id="UP001219934">
    <property type="component" value="Unassembled WGS sequence"/>
</dbReference>
<gene>
    <name evidence="1" type="ORF">JOQ06_005203</name>
</gene>
<name>A0AAD6FQ08_9TELE</name>
<proteinExistence type="predicted"/>
<reference evidence="1" key="1">
    <citation type="submission" date="2022-11" db="EMBL/GenBank/DDBJ databases">
        <title>Chromosome-level genome of Pogonophryne albipinna.</title>
        <authorList>
            <person name="Jo E."/>
        </authorList>
    </citation>
    <scope>NUCLEOTIDE SEQUENCE</scope>
    <source>
        <strain evidence="1">SGF0006</strain>
        <tissue evidence="1">Muscle</tissue>
    </source>
</reference>